<feature type="region of interest" description="Disordered" evidence="2">
    <location>
        <begin position="64"/>
        <end position="84"/>
    </location>
</feature>
<feature type="compositionally biased region" description="Basic and acidic residues" evidence="2">
    <location>
        <begin position="150"/>
        <end position="179"/>
    </location>
</feature>
<proteinExistence type="predicted"/>
<keyword evidence="1" id="KW-0175">Coiled coil</keyword>
<organism evidence="3 4">
    <name type="scientific">Cylicostephanus goldi</name>
    <name type="common">Nematode worm</name>
    <dbReference type="NCBI Taxonomy" id="71465"/>
    <lineage>
        <taxon>Eukaryota</taxon>
        <taxon>Metazoa</taxon>
        <taxon>Ecdysozoa</taxon>
        <taxon>Nematoda</taxon>
        <taxon>Chromadorea</taxon>
        <taxon>Rhabditida</taxon>
        <taxon>Rhabditina</taxon>
        <taxon>Rhabditomorpha</taxon>
        <taxon>Strongyloidea</taxon>
        <taxon>Strongylidae</taxon>
        <taxon>Cylicostephanus</taxon>
    </lineage>
</organism>
<reference evidence="3 4" key="1">
    <citation type="submission" date="2018-11" db="EMBL/GenBank/DDBJ databases">
        <authorList>
            <consortium name="Pathogen Informatics"/>
        </authorList>
    </citation>
    <scope>NUCLEOTIDE SEQUENCE [LARGE SCALE GENOMIC DNA]</scope>
</reference>
<sequence>MTAFEEKIKCLEKELQEAKAKIEQDRQEKKKLKLALKQMRDKEKAKAESVQVLPTLTEVQETAVTQESMQSAAAQPQTGEEMEKLRSSVKELELENRLSRELNSEYNHTMLEMEKEVIALKAQVTSLQGETQHFEMELKLHEMLEEELEKELSEARQKNQELTEAVRAHEDSVEHHDEQVNDETNEQNRLEGE</sequence>
<dbReference type="OrthoDB" id="5941342at2759"/>
<dbReference type="EMBL" id="UYRV01016320">
    <property type="protein sequence ID" value="VDK61865.1"/>
    <property type="molecule type" value="Genomic_DNA"/>
</dbReference>
<protein>
    <submittedName>
        <fullName evidence="3">Uncharacterized protein</fullName>
    </submittedName>
</protein>
<name>A0A3P6S527_CYLGO</name>
<feature type="compositionally biased region" description="Polar residues" evidence="2">
    <location>
        <begin position="64"/>
        <end position="78"/>
    </location>
</feature>
<keyword evidence="4" id="KW-1185">Reference proteome</keyword>
<dbReference type="AlphaFoldDB" id="A0A3P6S527"/>
<feature type="region of interest" description="Disordered" evidence="2">
    <location>
        <begin position="149"/>
        <end position="193"/>
    </location>
</feature>
<dbReference type="Proteomes" id="UP000271889">
    <property type="component" value="Unassembled WGS sequence"/>
</dbReference>
<gene>
    <name evidence="3" type="ORF">CGOC_LOCUS5387</name>
</gene>
<evidence type="ECO:0000256" key="2">
    <source>
        <dbReference type="SAM" id="MobiDB-lite"/>
    </source>
</evidence>
<feature type="coiled-coil region" evidence="1">
    <location>
        <begin position="1"/>
        <end position="42"/>
    </location>
</feature>
<evidence type="ECO:0000256" key="1">
    <source>
        <dbReference type="SAM" id="Coils"/>
    </source>
</evidence>
<evidence type="ECO:0000313" key="3">
    <source>
        <dbReference type="EMBL" id="VDK61865.1"/>
    </source>
</evidence>
<evidence type="ECO:0000313" key="4">
    <source>
        <dbReference type="Proteomes" id="UP000271889"/>
    </source>
</evidence>
<accession>A0A3P6S527</accession>